<dbReference type="GO" id="GO:0016787">
    <property type="term" value="F:hydrolase activity"/>
    <property type="evidence" value="ECO:0007669"/>
    <property type="project" value="UniProtKB-KW"/>
</dbReference>
<accession>A0ABW5CV18</accession>
<dbReference type="PANTHER" id="PTHR43798">
    <property type="entry name" value="MONOACYLGLYCEROL LIPASE"/>
    <property type="match status" value="1"/>
</dbReference>
<dbReference type="PANTHER" id="PTHR43798:SF33">
    <property type="entry name" value="HYDROLASE, PUTATIVE (AFU_ORTHOLOGUE AFUA_2G14860)-RELATED"/>
    <property type="match status" value="1"/>
</dbReference>
<proteinExistence type="predicted"/>
<evidence type="ECO:0000313" key="2">
    <source>
        <dbReference type="EMBL" id="MFD2246301.1"/>
    </source>
</evidence>
<dbReference type="SUPFAM" id="SSF53474">
    <property type="entry name" value="alpha/beta-Hydrolases"/>
    <property type="match status" value="1"/>
</dbReference>
<reference evidence="3" key="1">
    <citation type="journal article" date="2019" name="Int. J. Syst. Evol. Microbiol.">
        <title>The Global Catalogue of Microorganisms (GCM) 10K type strain sequencing project: providing services to taxonomists for standard genome sequencing and annotation.</title>
        <authorList>
            <consortium name="The Broad Institute Genomics Platform"/>
            <consortium name="The Broad Institute Genome Sequencing Center for Infectious Disease"/>
            <person name="Wu L."/>
            <person name="Ma J."/>
        </authorList>
    </citation>
    <scope>NUCLEOTIDE SEQUENCE [LARGE SCALE GENOMIC DNA]</scope>
    <source>
        <strain evidence="3">CGMCC 4.1782</strain>
    </source>
</reference>
<organism evidence="2 3">
    <name type="scientific">Pontibacter ruber</name>
    <dbReference type="NCBI Taxonomy" id="1343895"/>
    <lineage>
        <taxon>Bacteria</taxon>
        <taxon>Pseudomonadati</taxon>
        <taxon>Bacteroidota</taxon>
        <taxon>Cytophagia</taxon>
        <taxon>Cytophagales</taxon>
        <taxon>Hymenobacteraceae</taxon>
        <taxon>Pontibacter</taxon>
    </lineage>
</organism>
<dbReference type="Proteomes" id="UP001597374">
    <property type="component" value="Unassembled WGS sequence"/>
</dbReference>
<dbReference type="InterPro" id="IPR050266">
    <property type="entry name" value="AB_hydrolase_sf"/>
</dbReference>
<sequence>MAKAHHLSIETQGSGDTLVFLHGFCESKEVWTNFVRPLQQKFNTITLDLPGFGNNTAERSDYSMESMADYVKDALEELDVRKCILVGHSMGGYVSMAFAEKYGNLLRGLCLFQSSALPDSQEKKENREKTIDFVERNGVEKFIQSFVEPLFYSGNRERLQQEIEMMKQLGKATPQQSVSGGLAAMRDRPDRTHILKDANFPLLFIFGKDDPAVPLEAALQQCHLPGNSMAYFLAETGHMAMFERAYETRKALEKFAETIFG</sequence>
<comment type="caution">
    <text evidence="2">The sequence shown here is derived from an EMBL/GenBank/DDBJ whole genome shotgun (WGS) entry which is preliminary data.</text>
</comment>
<dbReference type="EMBL" id="JBHUIM010000001">
    <property type="protein sequence ID" value="MFD2246301.1"/>
    <property type="molecule type" value="Genomic_DNA"/>
</dbReference>
<evidence type="ECO:0000259" key="1">
    <source>
        <dbReference type="Pfam" id="PF00561"/>
    </source>
</evidence>
<feature type="domain" description="AB hydrolase-1" evidence="1">
    <location>
        <begin position="17"/>
        <end position="244"/>
    </location>
</feature>
<dbReference type="Gene3D" id="3.40.50.1820">
    <property type="entry name" value="alpha/beta hydrolase"/>
    <property type="match status" value="1"/>
</dbReference>
<keyword evidence="2" id="KW-0378">Hydrolase</keyword>
<gene>
    <name evidence="2" type="ORF">ACFSKP_08545</name>
</gene>
<dbReference type="Pfam" id="PF00561">
    <property type="entry name" value="Abhydrolase_1"/>
    <property type="match status" value="1"/>
</dbReference>
<evidence type="ECO:0000313" key="3">
    <source>
        <dbReference type="Proteomes" id="UP001597374"/>
    </source>
</evidence>
<protein>
    <submittedName>
        <fullName evidence="2">Alpha/beta fold hydrolase</fullName>
    </submittedName>
</protein>
<name>A0ABW5CV18_9BACT</name>
<dbReference type="RefSeq" id="WP_250428000.1">
    <property type="nucleotide sequence ID" value="NZ_JALPRR010000001.1"/>
</dbReference>
<keyword evidence="3" id="KW-1185">Reference proteome</keyword>
<dbReference type="InterPro" id="IPR000073">
    <property type="entry name" value="AB_hydrolase_1"/>
</dbReference>
<dbReference type="PRINTS" id="PR00111">
    <property type="entry name" value="ABHYDROLASE"/>
</dbReference>
<dbReference type="InterPro" id="IPR029058">
    <property type="entry name" value="AB_hydrolase_fold"/>
</dbReference>